<proteinExistence type="predicted"/>
<organism evidence="1 2">
    <name type="scientific">Rhizocola hellebori</name>
    <dbReference type="NCBI Taxonomy" id="1392758"/>
    <lineage>
        <taxon>Bacteria</taxon>
        <taxon>Bacillati</taxon>
        <taxon>Actinomycetota</taxon>
        <taxon>Actinomycetes</taxon>
        <taxon>Micromonosporales</taxon>
        <taxon>Micromonosporaceae</taxon>
        <taxon>Rhizocola</taxon>
    </lineage>
</organism>
<evidence type="ECO:0000313" key="2">
    <source>
        <dbReference type="Proteomes" id="UP000612899"/>
    </source>
</evidence>
<dbReference type="InterPro" id="IPR045488">
    <property type="entry name" value="fvmRadSAM-pep"/>
</dbReference>
<dbReference type="RefSeq" id="WP_203914780.1">
    <property type="nucleotide sequence ID" value="NZ_BONY01000117.1"/>
</dbReference>
<accession>A0A8J3QJU8</accession>
<name>A0A8J3QJU8_9ACTN</name>
<dbReference type="EMBL" id="BONY01000117">
    <property type="protein sequence ID" value="GIH11060.1"/>
    <property type="molecule type" value="Genomic_DNA"/>
</dbReference>
<dbReference type="AlphaFoldDB" id="A0A8J3QJU8"/>
<protein>
    <submittedName>
        <fullName evidence="1">Uncharacterized protein</fullName>
    </submittedName>
</protein>
<dbReference type="Proteomes" id="UP000612899">
    <property type="component" value="Unassembled WGS sequence"/>
</dbReference>
<dbReference type="Pfam" id="PF20007">
    <property type="entry name" value="fvmRadSAM-pep"/>
    <property type="match status" value="1"/>
</dbReference>
<evidence type="ECO:0000313" key="1">
    <source>
        <dbReference type="EMBL" id="GIH11060.1"/>
    </source>
</evidence>
<reference evidence="1" key="1">
    <citation type="submission" date="2021-01" db="EMBL/GenBank/DDBJ databases">
        <title>Whole genome shotgun sequence of Rhizocola hellebori NBRC 109834.</title>
        <authorList>
            <person name="Komaki H."/>
            <person name="Tamura T."/>
        </authorList>
    </citation>
    <scope>NUCLEOTIDE SEQUENCE</scope>
    <source>
        <strain evidence="1">NBRC 109834</strain>
    </source>
</reference>
<sequence length="69" mass="7599">MTAHRYVDSLPDLIDPSQYEQHPAGQLVHVRITVTEDGVEVLGDAMRPEVIEALLATLDPAEIEQMLCG</sequence>
<gene>
    <name evidence="1" type="ORF">Rhe02_91270</name>
</gene>
<keyword evidence="2" id="KW-1185">Reference proteome</keyword>
<comment type="caution">
    <text evidence="1">The sequence shown here is derived from an EMBL/GenBank/DDBJ whole genome shotgun (WGS) entry which is preliminary data.</text>
</comment>